<accession>A0A3B0U4S4</accession>
<gene>
    <name evidence="3" type="ORF">MNBD_BACTEROID04-1720</name>
</gene>
<dbReference type="InterPro" id="IPR001882">
    <property type="entry name" value="Biotin_BS"/>
</dbReference>
<reference evidence="3" key="1">
    <citation type="submission" date="2018-06" db="EMBL/GenBank/DDBJ databases">
        <authorList>
            <person name="Zhirakovskaya E."/>
        </authorList>
    </citation>
    <scope>NUCLEOTIDE SEQUENCE</scope>
</reference>
<dbReference type="SUPFAM" id="SSF51230">
    <property type="entry name" value="Single hybrid motif"/>
    <property type="match status" value="1"/>
</dbReference>
<evidence type="ECO:0000259" key="2">
    <source>
        <dbReference type="PROSITE" id="PS50968"/>
    </source>
</evidence>
<dbReference type="Gene3D" id="2.40.50.100">
    <property type="match status" value="1"/>
</dbReference>
<dbReference type="EMBL" id="UOER01000197">
    <property type="protein sequence ID" value="VAW23393.1"/>
    <property type="molecule type" value="Genomic_DNA"/>
</dbReference>
<organism evidence="3">
    <name type="scientific">hydrothermal vent metagenome</name>
    <dbReference type="NCBI Taxonomy" id="652676"/>
    <lineage>
        <taxon>unclassified sequences</taxon>
        <taxon>metagenomes</taxon>
        <taxon>ecological metagenomes</taxon>
    </lineage>
</organism>
<dbReference type="InterPro" id="IPR000089">
    <property type="entry name" value="Biotin_lipoyl"/>
</dbReference>
<dbReference type="PROSITE" id="PS00188">
    <property type="entry name" value="BIOTIN"/>
    <property type="match status" value="1"/>
</dbReference>
<dbReference type="PANTHER" id="PTHR45266">
    <property type="entry name" value="OXALOACETATE DECARBOXYLASE ALPHA CHAIN"/>
    <property type="match status" value="1"/>
</dbReference>
<name>A0A3B0U4S4_9ZZZZ</name>
<feature type="domain" description="Lipoyl-binding" evidence="2">
    <location>
        <begin position="83"/>
        <end position="161"/>
    </location>
</feature>
<dbReference type="FunFam" id="2.40.50.100:FF:000003">
    <property type="entry name" value="Acetyl-CoA carboxylase biotin carboxyl carrier protein"/>
    <property type="match status" value="1"/>
</dbReference>
<dbReference type="InterPro" id="IPR011053">
    <property type="entry name" value="Single_hybrid_motif"/>
</dbReference>
<proteinExistence type="predicted"/>
<sequence length="161" mass="18339">MAKNYKVTVDDSYVYNFKDSEVKSLDVLKLSESKFHVIHNNKSFDVELEKSNFYNKEYTIRVNSNNYTVKISNQLDLLIKEMGFTVGTSKKSNDIKSPMPGLILNITVEKGQKVAEGETLLILEAMKMENTISSPKEGIIKSIHIKKGETVEKNELMIELE</sequence>
<dbReference type="PANTHER" id="PTHR45266:SF3">
    <property type="entry name" value="OXALOACETATE DECARBOXYLASE ALPHA CHAIN"/>
    <property type="match status" value="1"/>
</dbReference>
<dbReference type="Pfam" id="PF00364">
    <property type="entry name" value="Biotin_lipoyl"/>
    <property type="match status" value="1"/>
</dbReference>
<dbReference type="PROSITE" id="PS50968">
    <property type="entry name" value="BIOTINYL_LIPOYL"/>
    <property type="match status" value="1"/>
</dbReference>
<keyword evidence="1" id="KW-0092">Biotin</keyword>
<dbReference type="InterPro" id="IPR050709">
    <property type="entry name" value="Biotin_Carboxyl_Carrier/Decarb"/>
</dbReference>
<dbReference type="CDD" id="cd06850">
    <property type="entry name" value="biotinyl_domain"/>
    <property type="match status" value="1"/>
</dbReference>
<evidence type="ECO:0000313" key="3">
    <source>
        <dbReference type="EMBL" id="VAW23393.1"/>
    </source>
</evidence>
<dbReference type="AlphaFoldDB" id="A0A3B0U4S4"/>
<evidence type="ECO:0000256" key="1">
    <source>
        <dbReference type="ARBA" id="ARBA00023267"/>
    </source>
</evidence>
<protein>
    <recommendedName>
        <fullName evidence="2">Lipoyl-binding domain-containing protein</fullName>
    </recommendedName>
</protein>